<evidence type="ECO:0000256" key="1">
    <source>
        <dbReference type="ARBA" id="ARBA00004651"/>
    </source>
</evidence>
<gene>
    <name evidence="9" type="ORF">ABE65_019885</name>
</gene>
<keyword evidence="4 7" id="KW-0812">Transmembrane</keyword>
<dbReference type="RefSeq" id="WP_066398861.1">
    <property type="nucleotide sequence ID" value="NZ_CP015378.1"/>
</dbReference>
<dbReference type="PANTHER" id="PTHR34582">
    <property type="entry name" value="UPF0702 TRANSMEMBRANE PROTEIN YCAP"/>
    <property type="match status" value="1"/>
</dbReference>
<evidence type="ECO:0000256" key="3">
    <source>
        <dbReference type="ARBA" id="ARBA00022475"/>
    </source>
</evidence>
<feature type="transmembrane region" description="Helical" evidence="7">
    <location>
        <begin position="46"/>
        <end position="65"/>
    </location>
</feature>
<evidence type="ECO:0000256" key="6">
    <source>
        <dbReference type="ARBA" id="ARBA00023136"/>
    </source>
</evidence>
<dbReference type="InterPro" id="IPR023090">
    <property type="entry name" value="UPF0702_alpha/beta_dom_sf"/>
</dbReference>
<feature type="transmembrane region" description="Helical" evidence="7">
    <location>
        <begin position="71"/>
        <end position="92"/>
    </location>
</feature>
<proteinExistence type="inferred from homology"/>
<evidence type="ECO:0000313" key="10">
    <source>
        <dbReference type="Proteomes" id="UP000076623"/>
    </source>
</evidence>
<comment type="subcellular location">
    <subcellularLocation>
        <location evidence="1">Cell membrane</location>
        <topology evidence="1">Multi-pass membrane protein</topology>
    </subcellularLocation>
</comment>
<evidence type="ECO:0000256" key="5">
    <source>
        <dbReference type="ARBA" id="ARBA00022989"/>
    </source>
</evidence>
<dbReference type="InterPro" id="IPR007353">
    <property type="entry name" value="DUF421"/>
</dbReference>
<dbReference type="AlphaFoldDB" id="A0A160IRL7"/>
<dbReference type="KEGG" id="fpn:ABE65_019885"/>
<evidence type="ECO:0000256" key="4">
    <source>
        <dbReference type="ARBA" id="ARBA00022692"/>
    </source>
</evidence>
<dbReference type="GO" id="GO:0005886">
    <property type="term" value="C:plasma membrane"/>
    <property type="evidence" value="ECO:0007669"/>
    <property type="project" value="UniProtKB-SubCell"/>
</dbReference>
<evidence type="ECO:0000259" key="8">
    <source>
        <dbReference type="Pfam" id="PF04239"/>
    </source>
</evidence>
<keyword evidence="3" id="KW-1003">Cell membrane</keyword>
<dbReference type="Proteomes" id="UP000076623">
    <property type="component" value="Chromosome"/>
</dbReference>
<dbReference type="Pfam" id="PF04239">
    <property type="entry name" value="DUF421"/>
    <property type="match status" value="1"/>
</dbReference>
<evidence type="ECO:0000256" key="7">
    <source>
        <dbReference type="SAM" id="Phobius"/>
    </source>
</evidence>
<dbReference type="Gene3D" id="3.30.240.20">
    <property type="entry name" value="bsu07140 like domains"/>
    <property type="match status" value="2"/>
</dbReference>
<accession>A0A160IRL7</accession>
<dbReference type="EMBL" id="CP015378">
    <property type="protein sequence ID" value="ANC78937.1"/>
    <property type="molecule type" value="Genomic_DNA"/>
</dbReference>
<keyword evidence="5 7" id="KW-1133">Transmembrane helix</keyword>
<reference evidence="9 10" key="1">
    <citation type="submission" date="2016-04" db="EMBL/GenBank/DDBJ databases">
        <title>Complete genome sequence of Fictibacillus phosphorivorans G25-29, a strain toxic to nematodes.</title>
        <authorList>
            <person name="Zheng Z."/>
        </authorList>
    </citation>
    <scope>NUCLEOTIDE SEQUENCE [LARGE SCALE GENOMIC DNA]</scope>
    <source>
        <strain evidence="9 10">G25-29</strain>
    </source>
</reference>
<dbReference type="STRING" id="1221500.ABE65_019885"/>
<sequence length="236" mass="26735">MELKHVLFEAEDLSVIEQVFRTSLLYFLLFASDKAMGFKQNAITTPYNFIMAAGISHISATRIVVPDSRPIDAFAIIIVYTIFMLCFTYYGYLKLPSIVSQTPTIIVKNGKIIKGNLKKTRLTLDNVFSILRVKDAFNLEKVKFLVAETTGDFSVAIDNKDQPVTKSSLGIPTTPNELSQLLIYEGKVDQRVLKKNNLDHDWLNEQLQILNIQAINDVFVGILTPEKTLYINRQEV</sequence>
<comment type="similarity">
    <text evidence="2">Belongs to the UPF0702 family.</text>
</comment>
<organism evidence="9 10">
    <name type="scientific">Fictibacillus phosphorivorans</name>
    <dbReference type="NCBI Taxonomy" id="1221500"/>
    <lineage>
        <taxon>Bacteria</taxon>
        <taxon>Bacillati</taxon>
        <taxon>Bacillota</taxon>
        <taxon>Bacilli</taxon>
        <taxon>Bacillales</taxon>
        <taxon>Fictibacillaceae</taxon>
        <taxon>Fictibacillus</taxon>
    </lineage>
</organism>
<protein>
    <recommendedName>
        <fullName evidence="8">YetF C-terminal domain-containing protein</fullName>
    </recommendedName>
</protein>
<feature type="domain" description="YetF C-terminal" evidence="8">
    <location>
        <begin position="94"/>
        <end position="221"/>
    </location>
</feature>
<name>A0A160IRL7_9BACL</name>
<dbReference type="PANTHER" id="PTHR34582:SF6">
    <property type="entry name" value="UPF0702 TRANSMEMBRANE PROTEIN YCAP"/>
    <property type="match status" value="1"/>
</dbReference>
<keyword evidence="6 7" id="KW-0472">Membrane</keyword>
<evidence type="ECO:0000256" key="2">
    <source>
        <dbReference type="ARBA" id="ARBA00006448"/>
    </source>
</evidence>
<keyword evidence="10" id="KW-1185">Reference proteome</keyword>
<evidence type="ECO:0000313" key="9">
    <source>
        <dbReference type="EMBL" id="ANC78937.1"/>
    </source>
</evidence>